<dbReference type="EMBL" id="MBTG01000008">
    <property type="protein sequence ID" value="OPH58895.1"/>
    <property type="molecule type" value="Genomic_DNA"/>
</dbReference>
<comment type="caution">
    <text evidence="2">The sequence shown here is derived from an EMBL/GenBank/DDBJ whole genome shotgun (WGS) entry which is preliminary data.</text>
</comment>
<evidence type="ECO:0000313" key="3">
    <source>
        <dbReference type="Proteomes" id="UP000190626"/>
    </source>
</evidence>
<evidence type="ECO:0008006" key="4">
    <source>
        <dbReference type="Google" id="ProtNLM"/>
    </source>
</evidence>
<dbReference type="AlphaFoldDB" id="A0A1V4HNF7"/>
<reference evidence="3" key="1">
    <citation type="submission" date="2016-07" db="EMBL/GenBank/DDBJ databases">
        <authorList>
            <person name="Florea S."/>
            <person name="Webb J.S."/>
            <person name="Jaromczyk J."/>
            <person name="Schardl C.L."/>
        </authorList>
    </citation>
    <scope>NUCLEOTIDE SEQUENCE [LARGE SCALE GENOMIC DNA]</scope>
    <source>
        <strain evidence="3">CY1</strain>
    </source>
</reference>
<dbReference type="Proteomes" id="UP000190626">
    <property type="component" value="Unassembled WGS sequence"/>
</dbReference>
<gene>
    <name evidence="2" type="ORF">BC351_21370</name>
</gene>
<sequence>MYTPIPIKRSSRYGNNYWVSFSRKLNRNVRLFNHLEYDHWVLVETNPLITSFCEQPLRNHQQMDEGIVETIFDMWTLDLDGIETFVEVKYAQELDPRNPKSKIHSSRAMLKKVKDKD</sequence>
<evidence type="ECO:0000313" key="2">
    <source>
        <dbReference type="EMBL" id="OPH58895.1"/>
    </source>
</evidence>
<accession>A0A1V4HNF7</accession>
<feature type="compositionally biased region" description="Basic residues" evidence="1">
    <location>
        <begin position="99"/>
        <end position="111"/>
    </location>
</feature>
<feature type="region of interest" description="Disordered" evidence="1">
    <location>
        <begin position="97"/>
        <end position="117"/>
    </location>
</feature>
<keyword evidence="3" id="KW-1185">Reference proteome</keyword>
<evidence type="ECO:0000256" key="1">
    <source>
        <dbReference type="SAM" id="MobiDB-lite"/>
    </source>
</evidence>
<proteinExistence type="predicted"/>
<name>A0A1V4HNF7_9BACL</name>
<protein>
    <recommendedName>
        <fullName evidence="4">TnsA endonuclease N-terminal domain-containing protein</fullName>
    </recommendedName>
</protein>
<organism evidence="2 3">
    <name type="scientific">Paenibacillus ferrarius</name>
    <dbReference type="NCBI Taxonomy" id="1469647"/>
    <lineage>
        <taxon>Bacteria</taxon>
        <taxon>Bacillati</taxon>
        <taxon>Bacillota</taxon>
        <taxon>Bacilli</taxon>
        <taxon>Bacillales</taxon>
        <taxon>Paenibacillaceae</taxon>
        <taxon>Paenibacillus</taxon>
    </lineage>
</organism>